<organism evidence="2 3">
    <name type="scientific">Thermus filiformis</name>
    <dbReference type="NCBI Taxonomy" id="276"/>
    <lineage>
        <taxon>Bacteria</taxon>
        <taxon>Thermotogati</taxon>
        <taxon>Deinococcota</taxon>
        <taxon>Deinococci</taxon>
        <taxon>Thermales</taxon>
        <taxon>Thermaceae</taxon>
        <taxon>Thermus</taxon>
    </lineage>
</organism>
<dbReference type="InterPro" id="IPR027417">
    <property type="entry name" value="P-loop_NTPase"/>
</dbReference>
<dbReference type="STRING" id="276.THFILI_00970"/>
<sequence>MSAWSALWEKARAAFPDQVVLKSLTQENLFHRVPRFVVENLLARAGGTEEGVSRVRQILKERYLGPGNAEWVKDQLLRKGRFVLIDRLEVRVDLGSGTYWAQIPSLGGHEAEVNPALVEEHPGVLYGLWGTMELRHEGRGRVRLSHFYPFQAVLLRLDGYLAGRAQFTPEEWLDFLLGSVGINPDPLTRRQKLLYLARLAPLVEPNLHLMELGPRQTGKTYLLRNTASEAFVISGGKVTPAVLFYNQLTRRPGLVATYKVLIFDEIAHTAWEDPSIVSILKDFMESGQFSRGGKTLASEASLVFLGNTDHPHPPVTRALPSGLRGDTAFLDRIHGILPGHEFPKITPELLYQGPGLVVDYLSAALQRLRPLHFSVDFPPPKGATQRDLRALRKWLSAFLKLLYPAQDWPKEAVGELLELALELRRRVCEELRHYNPQEFPRCFGPEDAEKEAPRLSWEEVFPLLDPDYHPLFQALRDRGLPPPTEGPEDLVGPAGVVGHSLARWGEKRLVPRGLGAYGLEVTPETEVEVVAQYLQGGLIG</sequence>
<name>A0A0A2WRX1_THEFI</name>
<dbReference type="RefSeq" id="WP_038065712.1">
    <property type="nucleotide sequence ID" value="NZ_JPSL02000034.1"/>
</dbReference>
<accession>A0A0A2WRX1</accession>
<dbReference type="AlphaFoldDB" id="A0A0A2WRX1"/>
<dbReference type="Proteomes" id="UP000030364">
    <property type="component" value="Unassembled WGS sequence"/>
</dbReference>
<protein>
    <submittedName>
        <fullName evidence="2">Peptidase</fullName>
    </submittedName>
</protein>
<comment type="caution">
    <text evidence="2">The sequence shown here is derived from an EMBL/GenBank/DDBJ whole genome shotgun (WGS) entry which is preliminary data.</text>
</comment>
<dbReference type="NCBIfam" id="TIGR02688">
    <property type="entry name" value="BREX system Lon protease-like protein BrxL"/>
    <property type="match status" value="1"/>
</dbReference>
<evidence type="ECO:0000259" key="1">
    <source>
        <dbReference type="Pfam" id="PF20442"/>
    </source>
</evidence>
<keyword evidence="3" id="KW-1185">Reference proteome</keyword>
<evidence type="ECO:0000313" key="3">
    <source>
        <dbReference type="Proteomes" id="UP000030364"/>
    </source>
</evidence>
<proteinExistence type="predicted"/>
<dbReference type="InterPro" id="IPR014061">
    <property type="entry name" value="BrxL-like"/>
</dbReference>
<reference evidence="2 3" key="1">
    <citation type="journal article" date="2015" name="Genome Announc.">
        <title>Draft Genome Sequence of the Thermophile Thermus filiformis ATCC 43280, Producer of Carotenoid-(Di)glucoside-Branched Fatty Acid (Di)esters and Source of Hyperthermostable Enzymes of Biotechnological Interest.</title>
        <authorList>
            <person name="Mandelli F."/>
            <person name="Oliveira Ramires B."/>
            <person name="Couger M.B."/>
            <person name="Paixao D.A."/>
            <person name="Camilo C.M."/>
            <person name="Polikarpov I."/>
            <person name="Prade R."/>
            <person name="Riano-Pachon D.M."/>
            <person name="Squina F.M."/>
        </authorList>
    </citation>
    <scope>NUCLEOTIDE SEQUENCE [LARGE SCALE GENOMIC DNA]</scope>
    <source>
        <strain evidence="2 3">ATCC 43280</strain>
    </source>
</reference>
<dbReference type="Pfam" id="PF20442">
    <property type="entry name" value="BrxL_N"/>
    <property type="match status" value="1"/>
</dbReference>
<dbReference type="Pfam" id="PF13337">
    <property type="entry name" value="BrxL_ATPase"/>
    <property type="match status" value="1"/>
</dbReference>
<dbReference type="EMBL" id="JPSL02000034">
    <property type="protein sequence ID" value="KGQ21507.2"/>
    <property type="molecule type" value="Genomic_DNA"/>
</dbReference>
<dbReference type="OrthoDB" id="5297084at2"/>
<gene>
    <name evidence="2" type="ORF">THFILI_00970</name>
</gene>
<dbReference type="SUPFAM" id="SSF52540">
    <property type="entry name" value="P-loop containing nucleoside triphosphate hydrolases"/>
    <property type="match status" value="1"/>
</dbReference>
<feature type="domain" description="BREX system Lon protease-like BrxL N-terminal" evidence="1">
    <location>
        <begin position="14"/>
        <end position="135"/>
    </location>
</feature>
<dbReference type="InterPro" id="IPR046838">
    <property type="entry name" value="BrxL_N"/>
</dbReference>
<evidence type="ECO:0000313" key="2">
    <source>
        <dbReference type="EMBL" id="KGQ21507.2"/>
    </source>
</evidence>